<evidence type="ECO:0000313" key="3">
    <source>
        <dbReference type="Proteomes" id="UP000824120"/>
    </source>
</evidence>
<feature type="region of interest" description="Disordered" evidence="1">
    <location>
        <begin position="70"/>
        <end position="161"/>
    </location>
</feature>
<evidence type="ECO:0000256" key="1">
    <source>
        <dbReference type="SAM" id="MobiDB-lite"/>
    </source>
</evidence>
<comment type="caution">
    <text evidence="2">The sequence shown here is derived from an EMBL/GenBank/DDBJ whole genome shotgun (WGS) entry which is preliminary data.</text>
</comment>
<sequence length="161" mass="17950">MDEAALEDYQATGDIGSTLRSHTQEFTPVASGMTYQPTNSEIIPYMTPQISRDPSLSSLENVFGNYRPQHFENAPNFTSSPVPMSMEIPDAMKNLEDSNIEIEGNELDDSNNEVDGNDPENASEGGEPSVKKKRSHQLNQHDIKKTTKGVKNEEWEEESSE</sequence>
<feature type="non-terminal residue" evidence="2">
    <location>
        <position position="1"/>
    </location>
</feature>
<keyword evidence="3" id="KW-1185">Reference proteome</keyword>
<dbReference type="EMBL" id="JACXVP010000005">
    <property type="protein sequence ID" value="KAG5605030.1"/>
    <property type="molecule type" value="Genomic_DNA"/>
</dbReference>
<organism evidence="2 3">
    <name type="scientific">Solanum commersonii</name>
    <name type="common">Commerson's wild potato</name>
    <name type="synonym">Commerson's nightshade</name>
    <dbReference type="NCBI Taxonomy" id="4109"/>
    <lineage>
        <taxon>Eukaryota</taxon>
        <taxon>Viridiplantae</taxon>
        <taxon>Streptophyta</taxon>
        <taxon>Embryophyta</taxon>
        <taxon>Tracheophyta</taxon>
        <taxon>Spermatophyta</taxon>
        <taxon>Magnoliopsida</taxon>
        <taxon>eudicotyledons</taxon>
        <taxon>Gunneridae</taxon>
        <taxon>Pentapetalae</taxon>
        <taxon>asterids</taxon>
        <taxon>lamiids</taxon>
        <taxon>Solanales</taxon>
        <taxon>Solanaceae</taxon>
        <taxon>Solanoideae</taxon>
        <taxon>Solaneae</taxon>
        <taxon>Solanum</taxon>
    </lineage>
</organism>
<gene>
    <name evidence="2" type="ORF">H5410_026522</name>
</gene>
<dbReference type="AlphaFoldDB" id="A0A9J5Z1S2"/>
<name>A0A9J5Z1S2_SOLCO</name>
<feature type="compositionally biased region" description="Acidic residues" evidence="1">
    <location>
        <begin position="98"/>
        <end position="118"/>
    </location>
</feature>
<accession>A0A9J5Z1S2</accession>
<protein>
    <submittedName>
        <fullName evidence="2">Uncharacterized protein</fullName>
    </submittedName>
</protein>
<dbReference type="OrthoDB" id="1300756at2759"/>
<feature type="compositionally biased region" description="Basic and acidic residues" evidence="1">
    <location>
        <begin position="139"/>
        <end position="153"/>
    </location>
</feature>
<evidence type="ECO:0000313" key="2">
    <source>
        <dbReference type="EMBL" id="KAG5605030.1"/>
    </source>
</evidence>
<dbReference type="Proteomes" id="UP000824120">
    <property type="component" value="Chromosome 5"/>
</dbReference>
<reference evidence="2 3" key="1">
    <citation type="submission" date="2020-09" db="EMBL/GenBank/DDBJ databases">
        <title>De no assembly of potato wild relative species, Solanum commersonii.</title>
        <authorList>
            <person name="Cho K."/>
        </authorList>
    </citation>
    <scope>NUCLEOTIDE SEQUENCE [LARGE SCALE GENOMIC DNA]</scope>
    <source>
        <strain evidence="2">LZ3.2</strain>
        <tissue evidence="2">Leaf</tissue>
    </source>
</reference>
<proteinExistence type="predicted"/>